<evidence type="ECO:0000313" key="3">
    <source>
        <dbReference type="Proteomes" id="UP001157439"/>
    </source>
</evidence>
<accession>A0AA37WY57</accession>
<dbReference type="AlphaFoldDB" id="A0AA37WY57"/>
<reference evidence="2 3" key="1">
    <citation type="journal article" date="2014" name="Int. J. Syst. Evol. Microbiol.">
        <title>Complete genome sequence of Corynebacterium casei LMG S-19264T (=DSM 44701T), isolated from a smear-ripened cheese.</title>
        <authorList>
            <consortium name="US DOE Joint Genome Institute (JGI-PGF)"/>
            <person name="Walter F."/>
            <person name="Albersmeier A."/>
            <person name="Kalinowski J."/>
            <person name="Ruckert C."/>
        </authorList>
    </citation>
    <scope>NUCLEOTIDE SEQUENCE [LARGE SCALE GENOMIC DNA]</scope>
    <source>
        <strain evidence="2 3">NBRC 112785</strain>
    </source>
</reference>
<dbReference type="Proteomes" id="UP001157439">
    <property type="component" value="Unassembled WGS sequence"/>
</dbReference>
<dbReference type="InterPro" id="IPR012660">
    <property type="entry name" value="YiiD_C"/>
</dbReference>
<organism evidence="2 3">
    <name type="scientific">Paraferrimonas haliotis</name>
    <dbReference type="NCBI Taxonomy" id="2013866"/>
    <lineage>
        <taxon>Bacteria</taxon>
        <taxon>Pseudomonadati</taxon>
        <taxon>Pseudomonadota</taxon>
        <taxon>Gammaproteobacteria</taxon>
        <taxon>Alteromonadales</taxon>
        <taxon>Ferrimonadaceae</taxon>
        <taxon>Paraferrimonas</taxon>
    </lineage>
</organism>
<feature type="domain" description="Thioesterase putative" evidence="1">
    <location>
        <begin position="10"/>
        <end position="151"/>
    </location>
</feature>
<dbReference type="EMBL" id="BSPO01000014">
    <property type="protein sequence ID" value="GLS84962.1"/>
    <property type="molecule type" value="Genomic_DNA"/>
</dbReference>
<name>A0AA37WY57_9GAMM</name>
<keyword evidence="3" id="KW-1185">Reference proteome</keyword>
<dbReference type="Pfam" id="PF09500">
    <property type="entry name" value="YiiD_C"/>
    <property type="match status" value="1"/>
</dbReference>
<sequence>MQNDYQQWLQSLQTTWHDTIPMSRFMGLRTLNFDGSCLTTEAELAPNNLNLHQTMFAGSIYTQCTLTGWGLVWMQLKQQHLQGDIVLAHGDIRYLRPVTDAKPLAAASVKASGLSSISTPLPSKLELTIEVNLLSKDASAAKFIGRYVVLKPKY</sequence>
<proteinExistence type="predicted"/>
<evidence type="ECO:0000259" key="1">
    <source>
        <dbReference type="Pfam" id="PF09500"/>
    </source>
</evidence>
<dbReference type="InterPro" id="IPR029069">
    <property type="entry name" value="HotDog_dom_sf"/>
</dbReference>
<protein>
    <recommendedName>
        <fullName evidence="1">Thioesterase putative domain-containing protein</fullName>
    </recommendedName>
</protein>
<evidence type="ECO:0000313" key="2">
    <source>
        <dbReference type="EMBL" id="GLS84962.1"/>
    </source>
</evidence>
<dbReference type="NCBIfam" id="TIGR02447">
    <property type="entry name" value="yiiD_Cterm"/>
    <property type="match status" value="1"/>
</dbReference>
<dbReference type="Gene3D" id="3.10.129.10">
    <property type="entry name" value="Hotdog Thioesterase"/>
    <property type="match status" value="1"/>
</dbReference>
<gene>
    <name evidence="2" type="ORF">GCM10007894_29390</name>
</gene>
<dbReference type="RefSeq" id="WP_095499407.1">
    <property type="nucleotide sequence ID" value="NZ_BSPO01000014.1"/>
</dbReference>
<dbReference type="SUPFAM" id="SSF54637">
    <property type="entry name" value="Thioesterase/thiol ester dehydrase-isomerase"/>
    <property type="match status" value="1"/>
</dbReference>
<comment type="caution">
    <text evidence="2">The sequence shown here is derived from an EMBL/GenBank/DDBJ whole genome shotgun (WGS) entry which is preliminary data.</text>
</comment>